<evidence type="ECO:0000313" key="9">
    <source>
        <dbReference type="EMBL" id="MFC6008200.1"/>
    </source>
</evidence>
<dbReference type="SUPFAM" id="SSF53756">
    <property type="entry name" value="UDP-Glycosyltransferase/glycogen phosphorylase"/>
    <property type="match status" value="2"/>
</dbReference>
<comment type="subcellular location">
    <subcellularLocation>
        <location evidence="1">Cell membrane</location>
        <topology evidence="1">Peripheral membrane protein</topology>
    </subcellularLocation>
</comment>
<evidence type="ECO:0000259" key="8">
    <source>
        <dbReference type="Pfam" id="PF18674"/>
    </source>
</evidence>
<evidence type="ECO:0000256" key="3">
    <source>
        <dbReference type="ARBA" id="ARBA00022475"/>
    </source>
</evidence>
<keyword evidence="10" id="KW-1185">Reference proteome</keyword>
<dbReference type="InterPro" id="IPR007554">
    <property type="entry name" value="Glycerophosphate_synth"/>
</dbReference>
<dbReference type="Pfam" id="PF18674">
    <property type="entry name" value="TarS_C1"/>
    <property type="match status" value="1"/>
</dbReference>
<proteinExistence type="inferred from homology"/>
<gene>
    <name evidence="9" type="ORF">ACFQDO_13775</name>
</gene>
<comment type="similarity">
    <text evidence="2">Belongs to the CDP-glycerol glycerophosphotransferase family.</text>
</comment>
<keyword evidence="6" id="KW-0472">Membrane</keyword>
<dbReference type="EMBL" id="JBHSRD010000004">
    <property type="protein sequence ID" value="MFC6008200.1"/>
    <property type="molecule type" value="Genomic_DNA"/>
</dbReference>
<dbReference type="InterPro" id="IPR043149">
    <property type="entry name" value="TagF_N"/>
</dbReference>
<dbReference type="PANTHER" id="PTHR37316">
    <property type="entry name" value="TEICHOIC ACID GLYCEROL-PHOSPHATE PRIMASE"/>
    <property type="match status" value="1"/>
</dbReference>
<dbReference type="InterPro" id="IPR043148">
    <property type="entry name" value="TagF_C"/>
</dbReference>
<protein>
    <submittedName>
        <fullName evidence="9">CDP-glycerol glycerophosphotransferase family protein</fullName>
    </submittedName>
</protein>
<comment type="caution">
    <text evidence="9">The sequence shown here is derived from an EMBL/GenBank/DDBJ whole genome shotgun (WGS) entry which is preliminary data.</text>
</comment>
<accession>A0ABW1JGW3</accession>
<evidence type="ECO:0000313" key="10">
    <source>
        <dbReference type="Proteomes" id="UP001596189"/>
    </source>
</evidence>
<evidence type="ECO:0000256" key="4">
    <source>
        <dbReference type="ARBA" id="ARBA00022679"/>
    </source>
</evidence>
<reference evidence="10" key="1">
    <citation type="journal article" date="2019" name="Int. J. Syst. Evol. Microbiol.">
        <title>The Global Catalogue of Microorganisms (GCM) 10K type strain sequencing project: providing services to taxonomists for standard genome sequencing and annotation.</title>
        <authorList>
            <consortium name="The Broad Institute Genomics Platform"/>
            <consortium name="The Broad Institute Genome Sequencing Center for Infectious Disease"/>
            <person name="Wu L."/>
            <person name="Ma J."/>
        </authorList>
    </citation>
    <scope>NUCLEOTIDE SEQUENCE [LARGE SCALE GENOMIC DNA]</scope>
    <source>
        <strain evidence="10">KACC 14249</strain>
    </source>
</reference>
<feature type="compositionally biased region" description="Basic residues" evidence="7">
    <location>
        <begin position="1"/>
        <end position="11"/>
    </location>
</feature>
<evidence type="ECO:0000256" key="7">
    <source>
        <dbReference type="SAM" id="MobiDB-lite"/>
    </source>
</evidence>
<dbReference type="InterPro" id="IPR051612">
    <property type="entry name" value="Teichoic_Acid_Biosynth"/>
</dbReference>
<organism evidence="9 10">
    <name type="scientific">Angustibacter luteus</name>
    <dbReference type="NCBI Taxonomy" id="658456"/>
    <lineage>
        <taxon>Bacteria</taxon>
        <taxon>Bacillati</taxon>
        <taxon>Actinomycetota</taxon>
        <taxon>Actinomycetes</taxon>
        <taxon>Kineosporiales</taxon>
        <taxon>Kineosporiaceae</taxon>
    </lineage>
</organism>
<dbReference type="InterPro" id="IPR041038">
    <property type="entry name" value="TarS_C1"/>
</dbReference>
<dbReference type="RefSeq" id="WP_345715108.1">
    <property type="nucleotide sequence ID" value="NZ_BAABFP010000002.1"/>
</dbReference>
<feature type="region of interest" description="Disordered" evidence="7">
    <location>
        <begin position="118"/>
        <end position="140"/>
    </location>
</feature>
<keyword evidence="3" id="KW-1003">Cell membrane</keyword>
<dbReference type="Pfam" id="PF04464">
    <property type="entry name" value="Glyphos_transf"/>
    <property type="match status" value="2"/>
</dbReference>
<dbReference type="PANTHER" id="PTHR37316:SF3">
    <property type="entry name" value="TEICHOIC ACID GLYCEROL-PHOSPHATE TRANSFERASE"/>
    <property type="match status" value="1"/>
</dbReference>
<sequence length="1134" mass="129260">MSRLHALRRRLPGASTAHREPSAVAQHLAITQRGSVVSLTLRLREDVAVHGLWCHIPAADLWWPLPDPQPRADGAFSVQFDLVDQPAESDAAAEAGAGEGATAHLYLDVTHVLRSEEDRELRAAAPPVADEDPAPPGSPADAVRYRLRLGRFADTESEPLLPVTRPLDRTAALYISAGGNLSLLLDRPLKPFTDVHVRRISVRDGQLRLAGRLASRHEDLQDVEVLLKGRLSGLRMARPVTFAPDPERTRESFGLRWYTFSFSGHLGQLLDDEAFVDDVLDMWFVLSSSQQPEPFMSRVGKTRFLTRLMTRPGWMATKDHAAAVTPYYTFKARNTSLQFDRFEPATLRYMRRQLRWRHVLRAGRAIRPGRRPLWLVGERPNKAQDTGLAFFRYLRENHPEIDSYYVMDPSSPDYRNVAPLGNVLEYRSLEHVRAALRADRVLGSHHPDFVYPLRTKRFSRAVRATRIFLQHGVMGTKWMVPNYGKGAGDFVTDTFVVSSEREKQYIVEDFGYNEDEVAVTGLSRFDTLLAADVEPSRQLLILPTWRDWLQDDDTYPDSEYHRRWSELLHHPRLHELAETFGFEVVFCLHPNMQQFVGLFDDAPARVVSFGEVDVQDLLKHSAMLVTDYSSVGFDFSFLHRPVVYYQFDQEQFLGPRGSHLDLDAELPGPIVFQAQPLLDQVAASAAGDFVMAPEFVQRSERFLTHRDRNNSARIFDVASSAHRARAPWRRIAWRRRWRTSDQRLNRQRYWFPLMRLLFRIAKRLPADPRLVVFEAGVGRQYADSPRYLYEELVARGTDVKAVWAYNGKLHGGGPRTTVVDRLSPAYFWSLGRARYWVNNQNFPHYVRRREDGVYLQTWHGTPLKRMLHDLDVVHGRDAGYVDRVTTASQQWTSLLSPSPFATSALRSAFRYQGEVLELGYPRNDLFFAEQRNVVSTAVRRRLGIAPEKTVVLYAPTFRDNQSAGAGFQFSLPFDLEAFHEALGPDVVLLLRMHLLVKGQFEIPAHLSEHVIDASGYPEIQELYLASDVLVTDYSSVFFDFAALRRPMVFYAYDLESYRDTLRGFYLDYAATVPGPVVTTQDELLGELGDLDGLRARYADRYDAFVEQFAPRDDGSAAARVVDAVFGDFLAPPPV</sequence>
<keyword evidence="5" id="KW-0777">Teichoic acid biosynthesis</keyword>
<keyword evidence="4" id="KW-0808">Transferase</keyword>
<evidence type="ECO:0000256" key="6">
    <source>
        <dbReference type="ARBA" id="ARBA00023136"/>
    </source>
</evidence>
<feature type="region of interest" description="Disordered" evidence="7">
    <location>
        <begin position="1"/>
        <end position="20"/>
    </location>
</feature>
<evidence type="ECO:0000256" key="1">
    <source>
        <dbReference type="ARBA" id="ARBA00004202"/>
    </source>
</evidence>
<name>A0ABW1JGW3_9ACTN</name>
<evidence type="ECO:0000256" key="5">
    <source>
        <dbReference type="ARBA" id="ARBA00022944"/>
    </source>
</evidence>
<evidence type="ECO:0000256" key="2">
    <source>
        <dbReference type="ARBA" id="ARBA00010488"/>
    </source>
</evidence>
<dbReference type="Gene3D" id="3.40.50.11820">
    <property type="match status" value="2"/>
</dbReference>
<dbReference type="Proteomes" id="UP001596189">
    <property type="component" value="Unassembled WGS sequence"/>
</dbReference>
<feature type="domain" description="TarS C-terminal" evidence="8">
    <location>
        <begin position="194"/>
        <end position="339"/>
    </location>
</feature>
<dbReference type="Gene3D" id="3.40.50.12580">
    <property type="match status" value="2"/>
</dbReference>